<dbReference type="Proteomes" id="UP000225706">
    <property type="component" value="Unassembled WGS sequence"/>
</dbReference>
<organism evidence="1 2">
    <name type="scientific">Stylophora pistillata</name>
    <name type="common">Smooth cauliflower coral</name>
    <dbReference type="NCBI Taxonomy" id="50429"/>
    <lineage>
        <taxon>Eukaryota</taxon>
        <taxon>Metazoa</taxon>
        <taxon>Cnidaria</taxon>
        <taxon>Anthozoa</taxon>
        <taxon>Hexacorallia</taxon>
        <taxon>Scleractinia</taxon>
        <taxon>Astrocoeniina</taxon>
        <taxon>Pocilloporidae</taxon>
        <taxon>Stylophora</taxon>
    </lineage>
</organism>
<dbReference type="OrthoDB" id="5987385at2759"/>
<accession>A0A2B4SJN6</accession>
<comment type="caution">
    <text evidence="1">The sequence shown here is derived from an EMBL/GenBank/DDBJ whole genome shotgun (WGS) entry which is preliminary data.</text>
</comment>
<evidence type="ECO:0008006" key="3">
    <source>
        <dbReference type="Google" id="ProtNLM"/>
    </source>
</evidence>
<gene>
    <name evidence="1" type="ORF">AWC38_SpisGene6131</name>
</gene>
<evidence type="ECO:0000313" key="2">
    <source>
        <dbReference type="Proteomes" id="UP000225706"/>
    </source>
</evidence>
<name>A0A2B4SJN6_STYPI</name>
<dbReference type="AlphaFoldDB" id="A0A2B4SJN6"/>
<sequence>MQLWLVTQLPYYADDCKSSRVINCPSDYEVFQSDLNNLYSWSQQNLMDFNVKKCKLMDVTKKKMPFHSDLQLNDNTLEEASEFCDLGLVTTSRLSWNAHVDKISTRNVDKLERIQRRATKFILKTDAEYDARRERLNLLSLKDRCVLLEVFFFYKALNGHINLDVSSYIQFYSDSERYSFKGKGRTYIEEELCKDRHF</sequence>
<reference evidence="2" key="1">
    <citation type="journal article" date="2017" name="bioRxiv">
        <title>Comparative analysis of the genomes of Stylophora pistillata and Acropora digitifera provides evidence for extensive differences between species of corals.</title>
        <authorList>
            <person name="Voolstra C.R."/>
            <person name="Li Y."/>
            <person name="Liew Y.J."/>
            <person name="Baumgarten S."/>
            <person name="Zoccola D."/>
            <person name="Flot J.-F."/>
            <person name="Tambutte S."/>
            <person name="Allemand D."/>
            <person name="Aranda M."/>
        </authorList>
    </citation>
    <scope>NUCLEOTIDE SEQUENCE [LARGE SCALE GENOMIC DNA]</scope>
</reference>
<evidence type="ECO:0000313" key="1">
    <source>
        <dbReference type="EMBL" id="PFX29080.1"/>
    </source>
</evidence>
<proteinExistence type="predicted"/>
<keyword evidence="2" id="KW-1185">Reference proteome</keyword>
<protein>
    <recommendedName>
        <fullName evidence="3">RNA-directed DNA polymerase from mobile element jockey</fullName>
    </recommendedName>
</protein>
<dbReference type="EMBL" id="LSMT01000071">
    <property type="protein sequence ID" value="PFX29080.1"/>
    <property type="molecule type" value="Genomic_DNA"/>
</dbReference>